<dbReference type="InterPro" id="IPR000172">
    <property type="entry name" value="GMC_OxRdtase_N"/>
</dbReference>
<evidence type="ECO:0000259" key="6">
    <source>
        <dbReference type="Pfam" id="PF05199"/>
    </source>
</evidence>
<name>A0A6J6EYQ6_9ZZZZ</name>
<protein>
    <submittedName>
        <fullName evidence="7">Unannotated protein</fullName>
    </submittedName>
</protein>
<sequence>MPLRRAEPEGPGSVAGSLVEACIMNGWALHRGPFPLAGIPADAGPAMLTRDVDGRRVTVADAYLERARERGNVVVRTDVAVDRVVIENGRAVGVLLVDGTEIGAREVVLSAGAVHSPTILLRSGIDRPGVGRGLQDHPSVPVTVGLRQARDPRSLAVSAIARFSSGRHDADLQLLPVNHLGPDAIGYGSISVALMKVASRGSVRLNPNDPLAEPIVDFDLLSRDADVESLTVGVGVLLELLETPSLSTMARGFFVDDRGTALAEIADSPDSLRAWMRSATGDYVHAAGTCTMGDPRSESTVVDSDARVVGVAGLRVCDASIFPSLPRANTHFPVMMAAEMVAERW</sequence>
<dbReference type="SUPFAM" id="SSF51905">
    <property type="entry name" value="FAD/NAD(P)-binding domain"/>
    <property type="match status" value="1"/>
</dbReference>
<reference evidence="7" key="1">
    <citation type="submission" date="2020-05" db="EMBL/GenBank/DDBJ databases">
        <authorList>
            <person name="Chiriac C."/>
            <person name="Salcher M."/>
            <person name="Ghai R."/>
            <person name="Kavagutti S V."/>
        </authorList>
    </citation>
    <scope>NUCLEOTIDE SEQUENCE</scope>
</reference>
<dbReference type="PANTHER" id="PTHR11552:SF147">
    <property type="entry name" value="CHOLINE DEHYDROGENASE, MITOCHONDRIAL"/>
    <property type="match status" value="1"/>
</dbReference>
<evidence type="ECO:0000256" key="4">
    <source>
        <dbReference type="ARBA" id="ARBA00022827"/>
    </source>
</evidence>
<evidence type="ECO:0000259" key="5">
    <source>
        <dbReference type="Pfam" id="PF00732"/>
    </source>
</evidence>
<proteinExistence type="inferred from homology"/>
<dbReference type="GO" id="GO:0050660">
    <property type="term" value="F:flavin adenine dinucleotide binding"/>
    <property type="evidence" value="ECO:0007669"/>
    <property type="project" value="InterPro"/>
</dbReference>
<accession>A0A6J6EYQ6</accession>
<dbReference type="Pfam" id="PF05199">
    <property type="entry name" value="GMC_oxred_C"/>
    <property type="match status" value="1"/>
</dbReference>
<feature type="domain" description="Glucose-methanol-choline oxidoreductase N-terminal" evidence="5">
    <location>
        <begin position="20"/>
        <end position="138"/>
    </location>
</feature>
<dbReference type="InterPro" id="IPR012132">
    <property type="entry name" value="GMC_OxRdtase"/>
</dbReference>
<evidence type="ECO:0000256" key="2">
    <source>
        <dbReference type="ARBA" id="ARBA00010790"/>
    </source>
</evidence>
<evidence type="ECO:0000313" key="7">
    <source>
        <dbReference type="EMBL" id="CAB4579893.1"/>
    </source>
</evidence>
<dbReference type="Gene3D" id="3.30.560.10">
    <property type="entry name" value="Glucose Oxidase, domain 3"/>
    <property type="match status" value="1"/>
</dbReference>
<dbReference type="Gene3D" id="3.50.50.60">
    <property type="entry name" value="FAD/NAD(P)-binding domain"/>
    <property type="match status" value="2"/>
</dbReference>
<dbReference type="AlphaFoldDB" id="A0A6J6EYQ6"/>
<organism evidence="7">
    <name type="scientific">freshwater metagenome</name>
    <dbReference type="NCBI Taxonomy" id="449393"/>
    <lineage>
        <taxon>unclassified sequences</taxon>
        <taxon>metagenomes</taxon>
        <taxon>ecological metagenomes</taxon>
    </lineage>
</organism>
<comment type="similarity">
    <text evidence="2">Belongs to the GMC oxidoreductase family.</text>
</comment>
<dbReference type="PANTHER" id="PTHR11552">
    <property type="entry name" value="GLUCOSE-METHANOL-CHOLINE GMC OXIDOREDUCTASE"/>
    <property type="match status" value="1"/>
</dbReference>
<dbReference type="EMBL" id="CAEZTS010000073">
    <property type="protein sequence ID" value="CAB4579893.1"/>
    <property type="molecule type" value="Genomic_DNA"/>
</dbReference>
<keyword evidence="4" id="KW-0274">FAD</keyword>
<evidence type="ECO:0000256" key="3">
    <source>
        <dbReference type="ARBA" id="ARBA00022630"/>
    </source>
</evidence>
<dbReference type="GO" id="GO:0016614">
    <property type="term" value="F:oxidoreductase activity, acting on CH-OH group of donors"/>
    <property type="evidence" value="ECO:0007669"/>
    <property type="project" value="InterPro"/>
</dbReference>
<dbReference type="SUPFAM" id="SSF54373">
    <property type="entry name" value="FAD-linked reductases, C-terminal domain"/>
    <property type="match status" value="1"/>
</dbReference>
<gene>
    <name evidence="7" type="ORF">UFOPK1722_00949</name>
</gene>
<comment type="cofactor">
    <cofactor evidence="1">
        <name>FAD</name>
        <dbReference type="ChEBI" id="CHEBI:57692"/>
    </cofactor>
</comment>
<keyword evidence="3" id="KW-0285">Flavoprotein</keyword>
<evidence type="ECO:0000256" key="1">
    <source>
        <dbReference type="ARBA" id="ARBA00001974"/>
    </source>
</evidence>
<dbReference type="Pfam" id="PF00732">
    <property type="entry name" value="GMC_oxred_N"/>
    <property type="match status" value="1"/>
</dbReference>
<feature type="domain" description="Glucose-methanol-choline oxidoreductase C-terminal" evidence="6">
    <location>
        <begin position="199"/>
        <end position="338"/>
    </location>
</feature>
<dbReference type="InterPro" id="IPR036188">
    <property type="entry name" value="FAD/NAD-bd_sf"/>
</dbReference>
<dbReference type="InterPro" id="IPR007867">
    <property type="entry name" value="GMC_OxRtase_C"/>
</dbReference>